<keyword evidence="6" id="KW-0560">Oxidoreductase</keyword>
<dbReference type="Proteomes" id="UP000177263">
    <property type="component" value="Unassembled WGS sequence"/>
</dbReference>
<dbReference type="UniPathway" id="UPA00070"/>
<dbReference type="InterPro" id="IPR012135">
    <property type="entry name" value="Dihydroorotate_DH_1_2"/>
</dbReference>
<organism evidence="8 9">
    <name type="scientific">Candidatus Woesebacteria bacterium RIFCSPHIGHO2_01_FULL_41_10</name>
    <dbReference type="NCBI Taxonomy" id="1802500"/>
    <lineage>
        <taxon>Bacteria</taxon>
        <taxon>Candidatus Woeseibacteriota</taxon>
    </lineage>
</organism>
<proteinExistence type="predicted"/>
<evidence type="ECO:0000256" key="4">
    <source>
        <dbReference type="ARBA" id="ARBA00022643"/>
    </source>
</evidence>
<keyword evidence="4" id="KW-0288">FMN</keyword>
<reference evidence="8 9" key="1">
    <citation type="journal article" date="2016" name="Nat. Commun.">
        <title>Thousands of microbial genomes shed light on interconnected biogeochemical processes in an aquifer system.</title>
        <authorList>
            <person name="Anantharaman K."/>
            <person name="Brown C.T."/>
            <person name="Hug L.A."/>
            <person name="Sharon I."/>
            <person name="Castelle C.J."/>
            <person name="Probst A.J."/>
            <person name="Thomas B.C."/>
            <person name="Singh A."/>
            <person name="Wilkins M.J."/>
            <person name="Karaoz U."/>
            <person name="Brodie E.L."/>
            <person name="Williams K.H."/>
            <person name="Hubbard S.S."/>
            <person name="Banfield J.F."/>
        </authorList>
    </citation>
    <scope>NUCLEOTIDE SEQUENCE [LARGE SCALE GENOMIC DNA]</scope>
</reference>
<dbReference type="SUPFAM" id="SSF51395">
    <property type="entry name" value="FMN-linked oxidoreductases"/>
    <property type="match status" value="1"/>
</dbReference>
<dbReference type="GO" id="GO:0005737">
    <property type="term" value="C:cytoplasm"/>
    <property type="evidence" value="ECO:0007669"/>
    <property type="project" value="InterPro"/>
</dbReference>
<dbReference type="Gene3D" id="3.20.20.70">
    <property type="entry name" value="Aldolase class I"/>
    <property type="match status" value="1"/>
</dbReference>
<evidence type="ECO:0000256" key="2">
    <source>
        <dbReference type="ARBA" id="ARBA00004725"/>
    </source>
</evidence>
<dbReference type="PIRSF" id="PIRSF000164">
    <property type="entry name" value="DHO_oxidase"/>
    <property type="match status" value="1"/>
</dbReference>
<keyword evidence="3" id="KW-0285">Flavoprotein</keyword>
<dbReference type="GO" id="GO:0004152">
    <property type="term" value="F:dihydroorotate dehydrogenase activity"/>
    <property type="evidence" value="ECO:0007669"/>
    <property type="project" value="InterPro"/>
</dbReference>
<dbReference type="Gene3D" id="2.30.26.10">
    <property type="entry name" value="Dihydroorotate Dehydrogenase A, chain A, domain 2"/>
    <property type="match status" value="1"/>
</dbReference>
<evidence type="ECO:0000256" key="5">
    <source>
        <dbReference type="ARBA" id="ARBA00022975"/>
    </source>
</evidence>
<comment type="caution">
    <text evidence="8">The sequence shown here is derived from an EMBL/GenBank/DDBJ whole genome shotgun (WGS) entry which is preliminary data.</text>
</comment>
<sequence length="304" mass="32364">MTYRVDIAGVVMEHAILNASGFVKTLEEVRLLARSLSAAVVLGSITLAQREGNIGTTLWISPNGLFSLNSLGLPNPGAEYYKLNLPEMVKVVHGAGKPLFVSVAGFNSREFSALTELSFEGGADAVILNFGCPNVWDTGEQKRIVSFYPDLVYDALTKVGLVVGSEVKVIVKVSPISDPYLLVQIAQVIGEFELVKAVVACNTFPNGFFLDGVNPVITFGKGFGGVAGVAMKPIVMGQVKQWREALPTRIQIVAAGGVNSAADVLDYLNPLVGAIAVKVGTGVHDQGIRIFDRLVTEYVGLVEL</sequence>
<dbReference type="GO" id="GO:0006207">
    <property type="term" value="P:'de novo' pyrimidine nucleobase biosynthetic process"/>
    <property type="evidence" value="ECO:0007669"/>
    <property type="project" value="TreeGrafter"/>
</dbReference>
<evidence type="ECO:0000259" key="7">
    <source>
        <dbReference type="Pfam" id="PF01180"/>
    </source>
</evidence>
<dbReference type="STRING" id="1802500.A2801_01385"/>
<protein>
    <recommendedName>
        <fullName evidence="7">Dihydroorotate dehydrogenase catalytic domain-containing protein</fullName>
    </recommendedName>
</protein>
<evidence type="ECO:0000256" key="6">
    <source>
        <dbReference type="ARBA" id="ARBA00023002"/>
    </source>
</evidence>
<evidence type="ECO:0000313" key="9">
    <source>
        <dbReference type="Proteomes" id="UP000177263"/>
    </source>
</evidence>
<evidence type="ECO:0000256" key="1">
    <source>
        <dbReference type="ARBA" id="ARBA00001917"/>
    </source>
</evidence>
<dbReference type="InterPro" id="IPR023359">
    <property type="entry name" value="Dihydro_DH_chainA_dom2"/>
</dbReference>
<dbReference type="InterPro" id="IPR050074">
    <property type="entry name" value="DHO_dehydrogenase"/>
</dbReference>
<gene>
    <name evidence="8" type="ORF">A2801_01385</name>
</gene>
<dbReference type="InterPro" id="IPR013785">
    <property type="entry name" value="Aldolase_TIM"/>
</dbReference>
<dbReference type="PANTHER" id="PTHR48109:SF1">
    <property type="entry name" value="DIHYDROOROTATE DEHYDROGENASE (FUMARATE)"/>
    <property type="match status" value="1"/>
</dbReference>
<dbReference type="GO" id="GO:0044205">
    <property type="term" value="P:'de novo' UMP biosynthetic process"/>
    <property type="evidence" value="ECO:0007669"/>
    <property type="project" value="UniProtKB-UniPathway"/>
</dbReference>
<keyword evidence="5" id="KW-0665">Pyrimidine biosynthesis</keyword>
<feature type="domain" description="Dihydroorotate dehydrogenase catalytic" evidence="7">
    <location>
        <begin position="5"/>
        <end position="297"/>
    </location>
</feature>
<dbReference type="AlphaFoldDB" id="A0A1F7YSS6"/>
<evidence type="ECO:0000313" key="8">
    <source>
        <dbReference type="EMBL" id="OGM30280.1"/>
    </source>
</evidence>
<dbReference type="PANTHER" id="PTHR48109">
    <property type="entry name" value="DIHYDROOROTATE DEHYDROGENASE (QUINONE), MITOCHONDRIAL-RELATED"/>
    <property type="match status" value="1"/>
</dbReference>
<evidence type="ECO:0000256" key="3">
    <source>
        <dbReference type="ARBA" id="ARBA00022630"/>
    </source>
</evidence>
<dbReference type="InterPro" id="IPR005720">
    <property type="entry name" value="Dihydroorotate_DH_cat"/>
</dbReference>
<name>A0A1F7YSS6_9BACT</name>
<comment type="cofactor">
    <cofactor evidence="1">
        <name>FMN</name>
        <dbReference type="ChEBI" id="CHEBI:58210"/>
    </cofactor>
</comment>
<accession>A0A1F7YSS6</accession>
<dbReference type="EMBL" id="MGGM01000002">
    <property type="protein sequence ID" value="OGM30280.1"/>
    <property type="molecule type" value="Genomic_DNA"/>
</dbReference>
<comment type="pathway">
    <text evidence="2">Pyrimidine metabolism; UMP biosynthesis via de novo pathway.</text>
</comment>
<dbReference type="Pfam" id="PF01180">
    <property type="entry name" value="DHO_dh"/>
    <property type="match status" value="1"/>
</dbReference>